<feature type="compositionally biased region" description="Basic residues" evidence="1">
    <location>
        <begin position="785"/>
        <end position="796"/>
    </location>
</feature>
<sequence>MKLIRRTLTLSTSHEQPFVVGLHIVVWKCLVWTFARLKQSIATGQKDPEDLDHAISILNEMIEHKDPSVQEDGKVVLVRLVSAVGSTQSTNPHEGSHMESPYGIIATELVNGKILNEDGERMTPLMRSLVQTNAEPVRPLTEAEIAQQWDVLLELWITCVRRQIRIACHPFELQSDLKLVWQALLLVQAQLTQEFGHLTTDTVTSDRIVSVILSLLLSGDQTGSRAAPDTEEQYTRLTIVSDLWKIARTVFSSTWSARVAGSILRVVLQQHYTLPNAEIKGAWSKLCASLISADNPNLLHKLACRDDGTNLGRYLWMTLAETWGQEEPNQQWQQIVVFLAVPFSSGSMSMSIEETNAWEKLLKSAIHNAGSSSVVIDALVTAILNNSKKTPPKPLSYATDALRLCTKILATCPRAQLVAVVSALSDGLCIWIRDKELLLSDEEYNDVVSTLYRDILTFLQGSSFTTDTLHAIETFLCSVFHHEPPPGSGLVAFREFWNIVRHDLDLTNLPLSDDFKVILSAFHDAIGMPLPDGVSYVHDSQSQSESQPSLQSQEEIIPETPPSILAVDHPSLFLPFDHPGLTSAPMSTEQQPSTPPHNPAAGSAPREETQSVMIEATEGPPRTPPRRNAPSDPGLPLPEVYWNEDHYSPRMGRDNTLPPATPSPRSSATPGLPPQEVHSPATPYPEPHSSLQTPKRCPPRSLEDIDLDVPTPYVADRHTPLSPEIQIDSSPVRGECEEVAEMSTLATGVMRGARPAKRIREESTSPKSAVPARSDYQVESPTRARTGKVKQKRLRTRSNPAPPSPIMRVEHSETAPNDPDSESEDEEDQQERGLSPELGSEDPATWEAALGSDTLERIQDELADEGSAQDDDVNIKLESSDSDAAKQGSRSCWSKTETMAARCAGSDRAAIRSPGPSPVA</sequence>
<dbReference type="OrthoDB" id="3259617at2759"/>
<feature type="region of interest" description="Disordered" evidence="1">
    <location>
        <begin position="877"/>
        <end position="896"/>
    </location>
</feature>
<accession>A0A2H3JU25</accession>
<evidence type="ECO:0000256" key="1">
    <source>
        <dbReference type="SAM" id="MobiDB-lite"/>
    </source>
</evidence>
<protein>
    <recommendedName>
        <fullName evidence="4">Telomere-associated protein Rif1 N-terminal domain-containing protein</fullName>
    </recommendedName>
</protein>
<feature type="compositionally biased region" description="Basic and acidic residues" evidence="1">
    <location>
        <begin position="643"/>
        <end position="653"/>
    </location>
</feature>
<gene>
    <name evidence="2" type="ORF">WOLCODRAFT_16369</name>
</gene>
<feature type="region of interest" description="Disordered" evidence="1">
    <location>
        <begin position="576"/>
        <end position="855"/>
    </location>
</feature>
<feature type="compositionally biased region" description="Acidic residues" evidence="1">
    <location>
        <begin position="819"/>
        <end position="829"/>
    </location>
</feature>
<feature type="region of interest" description="Disordered" evidence="1">
    <location>
        <begin position="533"/>
        <end position="554"/>
    </location>
</feature>
<proteinExistence type="predicted"/>
<name>A0A2H3JU25_WOLCO</name>
<feature type="compositionally biased region" description="Low complexity" evidence="1">
    <location>
        <begin position="540"/>
        <end position="554"/>
    </location>
</feature>
<keyword evidence="3" id="KW-1185">Reference proteome</keyword>
<reference evidence="2 3" key="1">
    <citation type="journal article" date="2012" name="Science">
        <title>The Paleozoic origin of enzymatic lignin decomposition reconstructed from 31 fungal genomes.</title>
        <authorList>
            <person name="Floudas D."/>
            <person name="Binder M."/>
            <person name="Riley R."/>
            <person name="Barry K."/>
            <person name="Blanchette R.A."/>
            <person name="Henrissat B."/>
            <person name="Martinez A.T."/>
            <person name="Otillar R."/>
            <person name="Spatafora J.W."/>
            <person name="Yadav J.S."/>
            <person name="Aerts A."/>
            <person name="Benoit I."/>
            <person name="Boyd A."/>
            <person name="Carlson A."/>
            <person name="Copeland A."/>
            <person name="Coutinho P.M."/>
            <person name="de Vries R.P."/>
            <person name="Ferreira P."/>
            <person name="Findley K."/>
            <person name="Foster B."/>
            <person name="Gaskell J."/>
            <person name="Glotzer D."/>
            <person name="Gorecki P."/>
            <person name="Heitman J."/>
            <person name="Hesse C."/>
            <person name="Hori C."/>
            <person name="Igarashi K."/>
            <person name="Jurgens J.A."/>
            <person name="Kallen N."/>
            <person name="Kersten P."/>
            <person name="Kohler A."/>
            <person name="Kuees U."/>
            <person name="Kumar T.K.A."/>
            <person name="Kuo A."/>
            <person name="LaButti K."/>
            <person name="Larrondo L.F."/>
            <person name="Lindquist E."/>
            <person name="Ling A."/>
            <person name="Lombard V."/>
            <person name="Lucas S."/>
            <person name="Lundell T."/>
            <person name="Martin R."/>
            <person name="McLaughlin D.J."/>
            <person name="Morgenstern I."/>
            <person name="Morin E."/>
            <person name="Murat C."/>
            <person name="Nagy L.G."/>
            <person name="Nolan M."/>
            <person name="Ohm R.A."/>
            <person name="Patyshakuliyeva A."/>
            <person name="Rokas A."/>
            <person name="Ruiz-Duenas F.J."/>
            <person name="Sabat G."/>
            <person name="Salamov A."/>
            <person name="Samejima M."/>
            <person name="Schmutz J."/>
            <person name="Slot J.C."/>
            <person name="St John F."/>
            <person name="Stenlid J."/>
            <person name="Sun H."/>
            <person name="Sun S."/>
            <person name="Syed K."/>
            <person name="Tsang A."/>
            <person name="Wiebenga A."/>
            <person name="Young D."/>
            <person name="Pisabarro A."/>
            <person name="Eastwood D.C."/>
            <person name="Martin F."/>
            <person name="Cullen D."/>
            <person name="Grigoriev I.V."/>
            <person name="Hibbett D.S."/>
        </authorList>
    </citation>
    <scope>NUCLEOTIDE SEQUENCE [LARGE SCALE GENOMIC DNA]</scope>
    <source>
        <strain evidence="2 3">MD-104</strain>
    </source>
</reference>
<evidence type="ECO:0008006" key="4">
    <source>
        <dbReference type="Google" id="ProtNLM"/>
    </source>
</evidence>
<dbReference type="Proteomes" id="UP000218811">
    <property type="component" value="Unassembled WGS sequence"/>
</dbReference>
<dbReference type="AlphaFoldDB" id="A0A2H3JU25"/>
<evidence type="ECO:0000313" key="3">
    <source>
        <dbReference type="Proteomes" id="UP000218811"/>
    </source>
</evidence>
<organism evidence="2 3">
    <name type="scientific">Wolfiporia cocos (strain MD-104)</name>
    <name type="common">Brown rot fungus</name>
    <dbReference type="NCBI Taxonomy" id="742152"/>
    <lineage>
        <taxon>Eukaryota</taxon>
        <taxon>Fungi</taxon>
        <taxon>Dikarya</taxon>
        <taxon>Basidiomycota</taxon>
        <taxon>Agaricomycotina</taxon>
        <taxon>Agaricomycetes</taxon>
        <taxon>Polyporales</taxon>
        <taxon>Phaeolaceae</taxon>
        <taxon>Wolfiporia</taxon>
    </lineage>
</organism>
<evidence type="ECO:0000313" key="2">
    <source>
        <dbReference type="EMBL" id="PCH40214.1"/>
    </source>
</evidence>
<dbReference type="EMBL" id="KB468053">
    <property type="protein sequence ID" value="PCH40214.1"/>
    <property type="molecule type" value="Genomic_DNA"/>
</dbReference>